<evidence type="ECO:0000256" key="11">
    <source>
        <dbReference type="ARBA" id="ARBA00029766"/>
    </source>
</evidence>
<keyword evidence="7 14" id="KW-0418">Kinase</keyword>
<keyword evidence="9" id="KW-0289">Folate biosynthesis</keyword>
<sequence>MHWRALTPERVVESAIKTVADRGVSIRKVSTYYQTPCFPAGAGPDYVNAAFSVSWSGTAQELLSVLHEVEQEHQRMRTVRWGMRTLDLDLIAFGQQVSPSREVFDHWRRLDPAKQQVEAPDQLILPHPRLHERAFVLIPLNDIAPDWTHPVLGRTVRQMLDDLPQKMLDEVVPL</sequence>
<evidence type="ECO:0000256" key="4">
    <source>
        <dbReference type="ARBA" id="ARBA00016218"/>
    </source>
</evidence>
<evidence type="ECO:0000313" key="14">
    <source>
        <dbReference type="EMBL" id="SPF79699.1"/>
    </source>
</evidence>
<evidence type="ECO:0000256" key="6">
    <source>
        <dbReference type="ARBA" id="ARBA00022741"/>
    </source>
</evidence>
<accession>A0A2R8AUZ6</accession>
<dbReference type="EMBL" id="OMOJ01000002">
    <property type="protein sequence ID" value="SPF79699.1"/>
    <property type="molecule type" value="Genomic_DNA"/>
</dbReference>
<dbReference type="InterPro" id="IPR035907">
    <property type="entry name" value="Hppk_sf"/>
</dbReference>
<evidence type="ECO:0000256" key="3">
    <source>
        <dbReference type="ARBA" id="ARBA00013253"/>
    </source>
</evidence>
<dbReference type="InterPro" id="IPR000550">
    <property type="entry name" value="Hppk"/>
</dbReference>
<dbReference type="GO" id="GO:0046656">
    <property type="term" value="P:folic acid biosynthetic process"/>
    <property type="evidence" value="ECO:0007669"/>
    <property type="project" value="UniProtKB-KW"/>
</dbReference>
<dbReference type="NCBIfam" id="TIGR01498">
    <property type="entry name" value="folK"/>
    <property type="match status" value="1"/>
</dbReference>
<dbReference type="GO" id="GO:0016301">
    <property type="term" value="F:kinase activity"/>
    <property type="evidence" value="ECO:0007669"/>
    <property type="project" value="UniProtKB-KW"/>
</dbReference>
<comment type="function">
    <text evidence="10">Catalyzes the transfer of pyrophosphate from adenosine triphosphate (ATP) to 6-hydroxymethyl-7,8-dihydropterin, an enzymatic step in folate biosynthesis pathway.</text>
</comment>
<name>A0A2R8AUZ6_9RHOB</name>
<dbReference type="EC" id="2.7.6.3" evidence="3"/>
<dbReference type="Proteomes" id="UP000244904">
    <property type="component" value="Unassembled WGS sequence"/>
</dbReference>
<protein>
    <recommendedName>
        <fullName evidence="4">2-amino-4-hydroxy-6-hydroxymethyldihydropteridine pyrophosphokinase</fullName>
        <ecNumber evidence="3">2.7.6.3</ecNumber>
    </recommendedName>
    <alternativeName>
        <fullName evidence="11">6-hydroxymethyl-7,8-dihydropterin pyrophosphokinase</fullName>
    </alternativeName>
    <alternativeName>
        <fullName evidence="12">7,8-dihydro-6-hydroxymethylpterin-pyrophosphokinase</fullName>
    </alternativeName>
</protein>
<evidence type="ECO:0000256" key="5">
    <source>
        <dbReference type="ARBA" id="ARBA00022679"/>
    </source>
</evidence>
<comment type="similarity">
    <text evidence="2">Belongs to the HPPK family.</text>
</comment>
<dbReference type="GO" id="GO:0005524">
    <property type="term" value="F:ATP binding"/>
    <property type="evidence" value="ECO:0007669"/>
    <property type="project" value="UniProtKB-KW"/>
</dbReference>
<keyword evidence="15" id="KW-1185">Reference proteome</keyword>
<keyword evidence="8" id="KW-0067">ATP-binding</keyword>
<keyword evidence="6" id="KW-0547">Nucleotide-binding</keyword>
<comment type="pathway">
    <text evidence="1">Cofactor biosynthesis; tetrahydrofolate biosynthesis; 2-amino-4-hydroxy-6-hydroxymethyl-7,8-dihydropteridine diphosphate from 7,8-dihydroneopterin triphosphate: step 4/4.</text>
</comment>
<evidence type="ECO:0000259" key="13">
    <source>
        <dbReference type="Pfam" id="PF01288"/>
    </source>
</evidence>
<feature type="domain" description="7,8-dihydro-6-hydroxymethylpterin-pyrophosphokinase" evidence="13">
    <location>
        <begin position="8"/>
        <end position="145"/>
    </location>
</feature>
<evidence type="ECO:0000256" key="1">
    <source>
        <dbReference type="ARBA" id="ARBA00005051"/>
    </source>
</evidence>
<evidence type="ECO:0000256" key="2">
    <source>
        <dbReference type="ARBA" id="ARBA00005810"/>
    </source>
</evidence>
<dbReference type="PANTHER" id="PTHR43071">
    <property type="entry name" value="2-AMINO-4-HYDROXY-6-HYDROXYMETHYLDIHYDROPTERIDINE PYROPHOSPHOKINASE"/>
    <property type="match status" value="1"/>
</dbReference>
<dbReference type="GO" id="GO:0003848">
    <property type="term" value="F:2-amino-4-hydroxy-6-hydroxymethyldihydropteridine diphosphokinase activity"/>
    <property type="evidence" value="ECO:0007669"/>
    <property type="project" value="UniProtKB-EC"/>
</dbReference>
<dbReference type="SUPFAM" id="SSF55083">
    <property type="entry name" value="6-hydroxymethyl-7,8-dihydropterin pyrophosphokinase, HPPK"/>
    <property type="match status" value="1"/>
</dbReference>
<reference evidence="15" key="1">
    <citation type="submission" date="2018-03" db="EMBL/GenBank/DDBJ databases">
        <authorList>
            <person name="Rodrigo-Torres L."/>
            <person name="Arahal R. D."/>
            <person name="Lucena T."/>
        </authorList>
    </citation>
    <scope>NUCLEOTIDE SEQUENCE [LARGE SCALE GENOMIC DNA]</scope>
    <source>
        <strain evidence="15">CECT 8871</strain>
    </source>
</reference>
<evidence type="ECO:0000256" key="8">
    <source>
        <dbReference type="ARBA" id="ARBA00022840"/>
    </source>
</evidence>
<proteinExistence type="inferred from homology"/>
<evidence type="ECO:0000256" key="9">
    <source>
        <dbReference type="ARBA" id="ARBA00022909"/>
    </source>
</evidence>
<evidence type="ECO:0000256" key="7">
    <source>
        <dbReference type="ARBA" id="ARBA00022777"/>
    </source>
</evidence>
<gene>
    <name evidence="14" type="primary">folK</name>
    <name evidence="14" type="ORF">PRI8871_01496</name>
</gene>
<dbReference type="PANTHER" id="PTHR43071:SF1">
    <property type="entry name" value="2-AMINO-4-HYDROXY-6-HYDROXYMETHYLDIHYDROPTERIDINE PYROPHOSPHOKINASE"/>
    <property type="match status" value="1"/>
</dbReference>
<dbReference type="Pfam" id="PF01288">
    <property type="entry name" value="HPPK"/>
    <property type="match status" value="1"/>
</dbReference>
<evidence type="ECO:0000256" key="10">
    <source>
        <dbReference type="ARBA" id="ARBA00029409"/>
    </source>
</evidence>
<keyword evidence="5 14" id="KW-0808">Transferase</keyword>
<dbReference type="Gene3D" id="3.30.70.560">
    <property type="entry name" value="7,8-Dihydro-6-hydroxymethylpterin-pyrophosphokinase HPPK"/>
    <property type="match status" value="1"/>
</dbReference>
<evidence type="ECO:0000313" key="15">
    <source>
        <dbReference type="Proteomes" id="UP000244904"/>
    </source>
</evidence>
<dbReference type="CDD" id="cd00483">
    <property type="entry name" value="HPPK"/>
    <property type="match status" value="1"/>
</dbReference>
<dbReference type="AlphaFoldDB" id="A0A2R8AUZ6"/>
<dbReference type="UniPathway" id="UPA00077">
    <property type="reaction ID" value="UER00155"/>
</dbReference>
<organism evidence="14 15">
    <name type="scientific">Pseudoprimorskyibacter insulae</name>
    <dbReference type="NCBI Taxonomy" id="1695997"/>
    <lineage>
        <taxon>Bacteria</taxon>
        <taxon>Pseudomonadati</taxon>
        <taxon>Pseudomonadota</taxon>
        <taxon>Alphaproteobacteria</taxon>
        <taxon>Rhodobacterales</taxon>
        <taxon>Paracoccaceae</taxon>
        <taxon>Pseudoprimorskyibacter</taxon>
    </lineage>
</organism>
<evidence type="ECO:0000256" key="12">
    <source>
        <dbReference type="ARBA" id="ARBA00033413"/>
    </source>
</evidence>
<dbReference type="GO" id="GO:0046654">
    <property type="term" value="P:tetrahydrofolate biosynthetic process"/>
    <property type="evidence" value="ECO:0007669"/>
    <property type="project" value="UniProtKB-UniPathway"/>
</dbReference>